<proteinExistence type="inferred from homology"/>
<comment type="caution">
    <text evidence="6">The sequence shown here is derived from an EMBL/GenBank/DDBJ whole genome shotgun (WGS) entry which is preliminary data.</text>
</comment>
<reference evidence="6 7" key="1">
    <citation type="submission" date="2020-12" db="EMBL/GenBank/DDBJ databases">
        <title>Metabolic potential, ecology and presence of endohyphal bacteria is reflected in genomic diversity of Mucoromycotina.</title>
        <authorList>
            <person name="Muszewska A."/>
            <person name="Okrasinska A."/>
            <person name="Steczkiewicz K."/>
            <person name="Drgas O."/>
            <person name="Orlowska M."/>
            <person name="Perlinska-Lenart U."/>
            <person name="Aleksandrzak-Piekarczyk T."/>
            <person name="Szatraj K."/>
            <person name="Zielenkiewicz U."/>
            <person name="Pilsyk S."/>
            <person name="Malc E."/>
            <person name="Mieczkowski P."/>
            <person name="Kruszewska J.S."/>
            <person name="Biernat P."/>
            <person name="Pawlowska J."/>
        </authorList>
    </citation>
    <scope>NUCLEOTIDE SEQUENCE [LARGE SCALE GENOMIC DNA]</scope>
    <source>
        <strain evidence="6 7">CBS 142.35</strain>
    </source>
</reference>
<evidence type="ECO:0000313" key="7">
    <source>
        <dbReference type="Proteomes" id="UP000646827"/>
    </source>
</evidence>
<keyword evidence="3" id="KW-0496">Mitochondrion</keyword>
<keyword evidence="5" id="KW-0175">Coiled coil</keyword>
<evidence type="ECO:0000256" key="1">
    <source>
        <dbReference type="ARBA" id="ARBA00004173"/>
    </source>
</evidence>
<feature type="coiled-coil region" evidence="5">
    <location>
        <begin position="59"/>
        <end position="86"/>
    </location>
</feature>
<protein>
    <recommendedName>
        <fullName evidence="4">ATPase inhibitor, mitochondrial</fullName>
    </recommendedName>
</protein>
<dbReference type="Gene3D" id="1.20.5.500">
    <property type="entry name" value="Single helix bin"/>
    <property type="match status" value="1"/>
</dbReference>
<accession>A0A8H7S3L4</accession>
<comment type="subcellular location">
    <subcellularLocation>
        <location evidence="1">Mitochondrion</location>
    </subcellularLocation>
</comment>
<name>A0A8H7S3L4_9FUNG</name>
<dbReference type="InterPro" id="IPR007648">
    <property type="entry name" value="ATPase_inhibitor_mt"/>
</dbReference>
<gene>
    <name evidence="6" type="ORF">INT45_007956</name>
</gene>
<evidence type="ECO:0000256" key="4">
    <source>
        <dbReference type="RuleBase" id="RU368087"/>
    </source>
</evidence>
<dbReference type="AlphaFoldDB" id="A0A8H7S3L4"/>
<sequence length="91" mass="10187">MMSRNIIIPRRSITFVSRRFYSDYTTGSAGATASAKGGFSDKEKAVENQWARSHDAEKIKALHEALDKQKEATANLEKDLEALKKSAEKKQ</sequence>
<dbReference type="EMBL" id="JAEPRB010000092">
    <property type="protein sequence ID" value="KAG2222070.1"/>
    <property type="molecule type" value="Genomic_DNA"/>
</dbReference>
<comment type="similarity">
    <text evidence="2 4">Belongs to the ATPase inhibitor family.</text>
</comment>
<dbReference type="GO" id="GO:0042030">
    <property type="term" value="F:ATPase inhibitor activity"/>
    <property type="evidence" value="ECO:0007669"/>
    <property type="project" value="InterPro"/>
</dbReference>
<evidence type="ECO:0000313" key="6">
    <source>
        <dbReference type="EMBL" id="KAG2222070.1"/>
    </source>
</evidence>
<dbReference type="GO" id="GO:0005739">
    <property type="term" value="C:mitochondrion"/>
    <property type="evidence" value="ECO:0007669"/>
    <property type="project" value="UniProtKB-SubCell"/>
</dbReference>
<evidence type="ECO:0000256" key="5">
    <source>
        <dbReference type="SAM" id="Coils"/>
    </source>
</evidence>
<dbReference type="OrthoDB" id="5532350at2759"/>
<keyword evidence="7" id="KW-1185">Reference proteome</keyword>
<evidence type="ECO:0000256" key="2">
    <source>
        <dbReference type="ARBA" id="ARBA00010901"/>
    </source>
</evidence>
<dbReference type="Proteomes" id="UP000646827">
    <property type="component" value="Unassembled WGS sequence"/>
</dbReference>
<dbReference type="Pfam" id="PF04568">
    <property type="entry name" value="IATP"/>
    <property type="match status" value="1"/>
</dbReference>
<evidence type="ECO:0000256" key="3">
    <source>
        <dbReference type="ARBA" id="ARBA00023128"/>
    </source>
</evidence>
<organism evidence="6 7">
    <name type="scientific">Circinella minor</name>
    <dbReference type="NCBI Taxonomy" id="1195481"/>
    <lineage>
        <taxon>Eukaryota</taxon>
        <taxon>Fungi</taxon>
        <taxon>Fungi incertae sedis</taxon>
        <taxon>Mucoromycota</taxon>
        <taxon>Mucoromycotina</taxon>
        <taxon>Mucoromycetes</taxon>
        <taxon>Mucorales</taxon>
        <taxon>Lichtheimiaceae</taxon>
        <taxon>Circinella</taxon>
    </lineage>
</organism>
<comment type="function">
    <text evidence="4">Inhibits the enzyme activity of ATPase.</text>
</comment>